<accession>A0ABV4BY42</accession>
<name>A0ABV4BY42_9MYCO</name>
<keyword evidence="3" id="KW-1185">Reference proteome</keyword>
<dbReference type="InterPro" id="IPR038332">
    <property type="entry name" value="PPE_sf"/>
</dbReference>
<comment type="caution">
    <text evidence="2">The sequence shown here is derived from an EMBL/GenBank/DDBJ whole genome shotgun (WGS) entry which is preliminary data.</text>
</comment>
<dbReference type="Proteomes" id="UP001564760">
    <property type="component" value="Unassembled WGS sequence"/>
</dbReference>
<dbReference type="Pfam" id="PF00934">
    <property type="entry name" value="PE"/>
    <property type="match status" value="1"/>
</dbReference>
<dbReference type="Gene3D" id="1.10.287.850">
    <property type="entry name" value="HP0062-like domain"/>
    <property type="match status" value="1"/>
</dbReference>
<dbReference type="InterPro" id="IPR000084">
    <property type="entry name" value="PE-PGRS_N"/>
</dbReference>
<organism evidence="2 3">
    <name type="scientific">Mycobacterium servetii</name>
    <dbReference type="NCBI Taxonomy" id="3237418"/>
    <lineage>
        <taxon>Bacteria</taxon>
        <taxon>Bacillati</taxon>
        <taxon>Actinomycetota</taxon>
        <taxon>Actinomycetes</taxon>
        <taxon>Mycobacteriales</taxon>
        <taxon>Mycobacteriaceae</taxon>
        <taxon>Mycobacterium</taxon>
    </lineage>
</organism>
<dbReference type="SUPFAM" id="SSF140459">
    <property type="entry name" value="PE/PPE dimer-like"/>
    <property type="match status" value="1"/>
</dbReference>
<reference evidence="2 3" key="1">
    <citation type="submission" date="2024-08" db="EMBL/GenBank/DDBJ databases">
        <title>Mycobacterium servetensis sp. nov., a novel rapid-growing mycobacterial species recovered from a human patient in Zaragoza, Spain.</title>
        <authorList>
            <person name="Tristancho-Baro A.I."/>
            <person name="Buenestado-Serrano S."/>
            <person name="Garcia De Viedma D."/>
            <person name="Milagro-Beamonte A."/>
            <person name="Burillo N."/>
            <person name="Sanz S."/>
            <person name="Lopez-Calleja A.I."/>
            <person name="Penas-Utrilla D."/>
            <person name="Guardingo M."/>
            <person name="Garcia M.J."/>
            <person name="Vinuelas-Bayon J."/>
        </authorList>
    </citation>
    <scope>NUCLEOTIDE SEQUENCE [LARGE SCALE GENOMIC DNA]</scope>
    <source>
        <strain evidence="3">HUMS_12744610</strain>
    </source>
</reference>
<feature type="domain" description="PE" evidence="1">
    <location>
        <begin position="2"/>
        <end position="92"/>
    </location>
</feature>
<dbReference type="RefSeq" id="WP_369737640.1">
    <property type="nucleotide sequence ID" value="NZ_JBGEDP010000001.1"/>
</dbReference>
<evidence type="ECO:0000313" key="2">
    <source>
        <dbReference type="EMBL" id="MEY8015214.1"/>
    </source>
</evidence>
<sequence>MLIAVPESMTGAAADLATIASAVNVAHLAAAAPTVAMVPAAADAVSSTIAQLFSRYAQDYQALAARAASFHDQLVQRLTSSAGPYAGAEAANVAMLKPLTAGMGAAAAAGANWSTPFRPL</sequence>
<gene>
    <name evidence="2" type="ORF">AB8998_09425</name>
</gene>
<protein>
    <submittedName>
        <fullName evidence="2">PE family protein</fullName>
    </submittedName>
</protein>
<dbReference type="EMBL" id="JBGEDP010000001">
    <property type="protein sequence ID" value="MEY8015214.1"/>
    <property type="molecule type" value="Genomic_DNA"/>
</dbReference>
<proteinExistence type="predicted"/>
<evidence type="ECO:0000259" key="1">
    <source>
        <dbReference type="Pfam" id="PF00934"/>
    </source>
</evidence>
<evidence type="ECO:0000313" key="3">
    <source>
        <dbReference type="Proteomes" id="UP001564760"/>
    </source>
</evidence>